<keyword evidence="1" id="KW-0472">Membrane</keyword>
<dbReference type="EMBL" id="DS113195">
    <property type="protein sequence ID" value="EAY20737.1"/>
    <property type="molecule type" value="Genomic_DNA"/>
</dbReference>
<gene>
    <name evidence="2" type="ORF">TVAG_391210</name>
</gene>
<evidence type="ECO:0000313" key="2">
    <source>
        <dbReference type="EMBL" id="EAY20737.1"/>
    </source>
</evidence>
<keyword evidence="1" id="KW-1133">Transmembrane helix</keyword>
<dbReference type="VEuPathDB" id="TrichDB:TVAG_391210"/>
<name>A2DFN4_TRIV3</name>
<dbReference type="AlphaFoldDB" id="A2DFN4"/>
<dbReference type="InParanoid" id="A2DFN4"/>
<reference evidence="2" key="2">
    <citation type="journal article" date="2007" name="Science">
        <title>Draft genome sequence of the sexually transmitted pathogen Trichomonas vaginalis.</title>
        <authorList>
            <person name="Carlton J.M."/>
            <person name="Hirt R.P."/>
            <person name="Silva J.C."/>
            <person name="Delcher A.L."/>
            <person name="Schatz M."/>
            <person name="Zhao Q."/>
            <person name="Wortman J.R."/>
            <person name="Bidwell S.L."/>
            <person name="Alsmark U.C.M."/>
            <person name="Besteiro S."/>
            <person name="Sicheritz-Ponten T."/>
            <person name="Noel C.J."/>
            <person name="Dacks J.B."/>
            <person name="Foster P.G."/>
            <person name="Simillion C."/>
            <person name="Van de Peer Y."/>
            <person name="Miranda-Saavedra D."/>
            <person name="Barton G.J."/>
            <person name="Westrop G.D."/>
            <person name="Mueller S."/>
            <person name="Dessi D."/>
            <person name="Fiori P.L."/>
            <person name="Ren Q."/>
            <person name="Paulsen I."/>
            <person name="Zhang H."/>
            <person name="Bastida-Corcuera F.D."/>
            <person name="Simoes-Barbosa A."/>
            <person name="Brown M.T."/>
            <person name="Hayes R.D."/>
            <person name="Mukherjee M."/>
            <person name="Okumura C.Y."/>
            <person name="Schneider R."/>
            <person name="Smith A.J."/>
            <person name="Vanacova S."/>
            <person name="Villalvazo M."/>
            <person name="Haas B.J."/>
            <person name="Pertea M."/>
            <person name="Feldblyum T.V."/>
            <person name="Utterback T.R."/>
            <person name="Shu C.L."/>
            <person name="Osoegawa K."/>
            <person name="de Jong P.J."/>
            <person name="Hrdy I."/>
            <person name="Horvathova L."/>
            <person name="Zubacova Z."/>
            <person name="Dolezal P."/>
            <person name="Malik S.B."/>
            <person name="Logsdon J.M. Jr."/>
            <person name="Henze K."/>
            <person name="Gupta A."/>
            <person name="Wang C.C."/>
            <person name="Dunne R.L."/>
            <person name="Upcroft J.A."/>
            <person name="Upcroft P."/>
            <person name="White O."/>
            <person name="Salzberg S.L."/>
            <person name="Tang P."/>
            <person name="Chiu C.-H."/>
            <person name="Lee Y.-S."/>
            <person name="Embley T.M."/>
            <person name="Coombs G.H."/>
            <person name="Mottram J.C."/>
            <person name="Tachezy J."/>
            <person name="Fraser-Liggett C.M."/>
            <person name="Johnson P.J."/>
        </authorList>
    </citation>
    <scope>NUCLEOTIDE SEQUENCE [LARGE SCALE GENOMIC DNA]</scope>
    <source>
        <strain evidence="2">G3</strain>
    </source>
</reference>
<keyword evidence="1" id="KW-0812">Transmembrane</keyword>
<reference evidence="2" key="1">
    <citation type="submission" date="2006-10" db="EMBL/GenBank/DDBJ databases">
        <authorList>
            <person name="Amadeo P."/>
            <person name="Zhao Q."/>
            <person name="Wortman J."/>
            <person name="Fraser-Liggett C."/>
            <person name="Carlton J."/>
        </authorList>
    </citation>
    <scope>NUCLEOTIDE SEQUENCE</scope>
    <source>
        <strain evidence="2">G3</strain>
    </source>
</reference>
<accession>A2DFN4</accession>
<evidence type="ECO:0000313" key="3">
    <source>
        <dbReference type="Proteomes" id="UP000001542"/>
    </source>
</evidence>
<dbReference type="RefSeq" id="XP_001581723.1">
    <property type="nucleotide sequence ID" value="XM_001581673.1"/>
</dbReference>
<evidence type="ECO:0000256" key="1">
    <source>
        <dbReference type="SAM" id="Phobius"/>
    </source>
</evidence>
<proteinExistence type="predicted"/>
<dbReference type="VEuPathDB" id="TrichDB:TVAGG3_0323760"/>
<sequence>MRIFSNKKLYRKSISDKDIKVYFSTKASDSIDLFAYYNISSTEYYDYALGRGTNVYHLSPPGKSSKYTYSQSHSVSGDAQLSFWHYEIYWNLWEEEEFINDTEGSIIPLVGYNSEGDDIDMKYSFKVQNEGDSEESDHLFPDNIGLFIPTGINTLEEVKDYSRGFDYEAYQKEFEDLYAFLKKEVNEHPYKEEEEIRYEGWILIAPIALIFAILGLLHIKYWDIHAEDSNLEAILGDVKSDAYELDNMYN</sequence>
<organism evidence="2 3">
    <name type="scientific">Trichomonas vaginalis (strain ATCC PRA-98 / G3)</name>
    <dbReference type="NCBI Taxonomy" id="412133"/>
    <lineage>
        <taxon>Eukaryota</taxon>
        <taxon>Metamonada</taxon>
        <taxon>Parabasalia</taxon>
        <taxon>Trichomonadida</taxon>
        <taxon>Trichomonadidae</taxon>
        <taxon>Trichomonas</taxon>
    </lineage>
</organism>
<dbReference type="Proteomes" id="UP000001542">
    <property type="component" value="Unassembled WGS sequence"/>
</dbReference>
<feature type="transmembrane region" description="Helical" evidence="1">
    <location>
        <begin position="200"/>
        <end position="219"/>
    </location>
</feature>
<dbReference type="KEGG" id="tva:5466281"/>
<protein>
    <submittedName>
        <fullName evidence="2">Uncharacterized protein</fullName>
    </submittedName>
</protein>
<keyword evidence="3" id="KW-1185">Reference proteome</keyword>